<dbReference type="Proteomes" id="UP001597196">
    <property type="component" value="Unassembled WGS sequence"/>
</dbReference>
<feature type="binding site" evidence="4">
    <location>
        <position position="314"/>
    </location>
    <ligand>
        <name>S-adenosyl-L-methionine</name>
        <dbReference type="ChEBI" id="CHEBI:59789"/>
    </ligand>
</feature>
<name>A0ABW4CIU9_9LACO</name>
<dbReference type="InterPro" id="IPR030390">
    <property type="entry name" value="MeTrfase_TrmA_AS"/>
</dbReference>
<keyword evidence="3 4" id="KW-0949">S-adenosyl-L-methionine</keyword>
<dbReference type="EC" id="2.1.1.190" evidence="7"/>
<sequence>MQTPVQKNQELTVTIADLTYEGMGVAKIDGYPLFIEDALPGEEVRIHVLKVQKQYGFAKMVTLLKASPERVAPVDAALTQTGIAPLQHLAYSAQLKFKQRQIELLYHKAHLDDIPVLPTLGMADPTHYRNKAQIPVREINGVLETGFYKRRSHELVPLTDFYIQDPLIDQAVVVVRDLLRKYGVSGYDEARDHGLVRHIMVRRARATGEMMVVLITRNWAVPHLDEIVAGIQAALPQVVSVMQDLNAKRTNVIMGNEVKLLAGRDHIEDELLGHRFRISALSFYQVNPQQTAVLYQTAIDAAALTGDEVVIDAYSGIGTISIALAEHARRVEGVEIVPAAVADARLNASLNGLTNVQFTVGKAEEVMQTWQAQGMKADVLMVDPPRKGLAPEFLAAVGQLLPPKMVYISCNPATLARDLVELRSFGYTAHSTQPVDMFPQTTHIESVTVLTLGDQATE</sequence>
<dbReference type="PROSITE" id="PS50926">
    <property type="entry name" value="TRAM"/>
    <property type="match status" value="1"/>
</dbReference>
<feature type="active site" evidence="5">
    <location>
        <position position="410"/>
    </location>
</feature>
<proteinExistence type="inferred from homology"/>
<dbReference type="InterPro" id="IPR010280">
    <property type="entry name" value="U5_MeTrfase_fam"/>
</dbReference>
<dbReference type="GO" id="GO:0008168">
    <property type="term" value="F:methyltransferase activity"/>
    <property type="evidence" value="ECO:0007669"/>
    <property type="project" value="UniProtKB-KW"/>
</dbReference>
<dbReference type="InterPro" id="IPR012340">
    <property type="entry name" value="NA-bd_OB-fold"/>
</dbReference>
<keyword evidence="1 4" id="KW-0489">Methyltransferase</keyword>
<comment type="caution">
    <text evidence="7">The sequence shown here is derived from an EMBL/GenBank/DDBJ whole genome shotgun (WGS) entry which is preliminary data.</text>
</comment>
<evidence type="ECO:0000256" key="3">
    <source>
        <dbReference type="ARBA" id="ARBA00022691"/>
    </source>
</evidence>
<dbReference type="Pfam" id="PF05958">
    <property type="entry name" value="tRNA_U5-meth_tr"/>
    <property type="match status" value="1"/>
</dbReference>
<feature type="binding site" evidence="4">
    <location>
        <position position="285"/>
    </location>
    <ligand>
        <name>S-adenosyl-L-methionine</name>
        <dbReference type="ChEBI" id="CHEBI:59789"/>
    </ligand>
</feature>
<feature type="binding site" evidence="4">
    <location>
        <position position="383"/>
    </location>
    <ligand>
        <name>S-adenosyl-L-methionine</name>
        <dbReference type="ChEBI" id="CHEBI:59789"/>
    </ligand>
</feature>
<reference evidence="8" key="1">
    <citation type="journal article" date="2019" name="Int. J. Syst. Evol. Microbiol.">
        <title>The Global Catalogue of Microorganisms (GCM) 10K type strain sequencing project: providing services to taxonomists for standard genome sequencing and annotation.</title>
        <authorList>
            <consortium name="The Broad Institute Genomics Platform"/>
            <consortium name="The Broad Institute Genome Sequencing Center for Infectious Disease"/>
            <person name="Wu L."/>
            <person name="Ma J."/>
        </authorList>
    </citation>
    <scope>NUCLEOTIDE SEQUENCE [LARGE SCALE GENOMIC DNA]</scope>
    <source>
        <strain evidence="8">CCM 8980</strain>
    </source>
</reference>
<dbReference type="Gene3D" id="3.40.50.150">
    <property type="entry name" value="Vaccinia Virus protein VP39"/>
    <property type="match status" value="1"/>
</dbReference>
<protein>
    <submittedName>
        <fullName evidence="7">23S rRNA (Uracil(1939)-C(5))-methyltransferase RlmD</fullName>
        <ecNumber evidence="7">2.1.1.190</ecNumber>
    </submittedName>
</protein>
<dbReference type="PANTHER" id="PTHR11061:SF30">
    <property type="entry name" value="TRNA (URACIL(54)-C(5))-METHYLTRANSFERASE"/>
    <property type="match status" value="1"/>
</dbReference>
<feature type="domain" description="TRAM" evidence="6">
    <location>
        <begin position="4"/>
        <end position="62"/>
    </location>
</feature>
<evidence type="ECO:0000256" key="5">
    <source>
        <dbReference type="PROSITE-ProRule" id="PRU10015"/>
    </source>
</evidence>
<feature type="binding site" evidence="4">
    <location>
        <position position="335"/>
    </location>
    <ligand>
        <name>S-adenosyl-L-methionine</name>
        <dbReference type="ChEBI" id="CHEBI:59789"/>
    </ligand>
</feature>
<dbReference type="SUPFAM" id="SSF53335">
    <property type="entry name" value="S-adenosyl-L-methionine-dependent methyltransferases"/>
    <property type="match status" value="1"/>
</dbReference>
<evidence type="ECO:0000313" key="7">
    <source>
        <dbReference type="EMBL" id="MFD1429481.1"/>
    </source>
</evidence>
<dbReference type="NCBIfam" id="TIGR00479">
    <property type="entry name" value="rumA"/>
    <property type="match status" value="1"/>
</dbReference>
<dbReference type="GO" id="GO:0032259">
    <property type="term" value="P:methylation"/>
    <property type="evidence" value="ECO:0007669"/>
    <property type="project" value="UniProtKB-KW"/>
</dbReference>
<dbReference type="RefSeq" id="WP_203627026.1">
    <property type="nucleotide sequence ID" value="NZ_BOLQ01000009.1"/>
</dbReference>
<dbReference type="PANTHER" id="PTHR11061">
    <property type="entry name" value="RNA M5U METHYLTRANSFERASE"/>
    <property type="match status" value="1"/>
</dbReference>
<evidence type="ECO:0000256" key="1">
    <source>
        <dbReference type="ARBA" id="ARBA00022603"/>
    </source>
</evidence>
<organism evidence="7 8">
    <name type="scientific">Lacticaseibacillus mingshuiensis</name>
    <dbReference type="NCBI Taxonomy" id="2799574"/>
    <lineage>
        <taxon>Bacteria</taxon>
        <taxon>Bacillati</taxon>
        <taxon>Bacillota</taxon>
        <taxon>Bacilli</taxon>
        <taxon>Lactobacillales</taxon>
        <taxon>Lactobacillaceae</taxon>
        <taxon>Lacticaseibacillus</taxon>
    </lineage>
</organism>
<dbReference type="CDD" id="cd02440">
    <property type="entry name" value="AdoMet_MTases"/>
    <property type="match status" value="1"/>
</dbReference>
<dbReference type="PROSITE" id="PS01230">
    <property type="entry name" value="TRMA_1"/>
    <property type="match status" value="1"/>
</dbReference>
<dbReference type="SUPFAM" id="SSF50249">
    <property type="entry name" value="Nucleic acid-binding proteins"/>
    <property type="match status" value="1"/>
</dbReference>
<keyword evidence="8" id="KW-1185">Reference proteome</keyword>
<dbReference type="InterPro" id="IPR030391">
    <property type="entry name" value="MeTrfase_TrmA_CS"/>
</dbReference>
<evidence type="ECO:0000313" key="8">
    <source>
        <dbReference type="Proteomes" id="UP001597196"/>
    </source>
</evidence>
<comment type="similarity">
    <text evidence="4">Belongs to the class I-like SAM-binding methyltransferase superfamily. RNA M5U methyltransferase family.</text>
</comment>
<accession>A0ABW4CIU9</accession>
<evidence type="ECO:0000256" key="4">
    <source>
        <dbReference type="PROSITE-ProRule" id="PRU01024"/>
    </source>
</evidence>
<dbReference type="InterPro" id="IPR029063">
    <property type="entry name" value="SAM-dependent_MTases_sf"/>
</dbReference>
<evidence type="ECO:0000259" key="6">
    <source>
        <dbReference type="PROSITE" id="PS50926"/>
    </source>
</evidence>
<dbReference type="Gene3D" id="2.40.50.140">
    <property type="entry name" value="Nucleic acid-binding proteins"/>
    <property type="match status" value="1"/>
</dbReference>
<dbReference type="Gene3D" id="2.40.50.1070">
    <property type="match status" value="1"/>
</dbReference>
<feature type="active site" description="Nucleophile" evidence="4">
    <location>
        <position position="410"/>
    </location>
</feature>
<dbReference type="PROSITE" id="PS51687">
    <property type="entry name" value="SAM_MT_RNA_M5U"/>
    <property type="match status" value="1"/>
</dbReference>
<dbReference type="InterPro" id="IPR002792">
    <property type="entry name" value="TRAM_dom"/>
</dbReference>
<keyword evidence="2 4" id="KW-0808">Transferase</keyword>
<dbReference type="EMBL" id="JBHTOC010000005">
    <property type="protein sequence ID" value="MFD1429481.1"/>
    <property type="molecule type" value="Genomic_DNA"/>
</dbReference>
<gene>
    <name evidence="7" type="primary">rlmD</name>
    <name evidence="7" type="ORF">ACFQ4P_04355</name>
</gene>
<dbReference type="Pfam" id="PF01938">
    <property type="entry name" value="TRAM"/>
    <property type="match status" value="1"/>
</dbReference>
<dbReference type="PROSITE" id="PS01231">
    <property type="entry name" value="TRMA_2"/>
    <property type="match status" value="1"/>
</dbReference>
<evidence type="ECO:0000256" key="2">
    <source>
        <dbReference type="ARBA" id="ARBA00022679"/>
    </source>
</evidence>